<gene>
    <name evidence="1" type="ORF">HYPSUDRAFT_138389</name>
</gene>
<evidence type="ECO:0000313" key="1">
    <source>
        <dbReference type="EMBL" id="KJA22877.1"/>
    </source>
</evidence>
<accession>A0A0D2L728</accession>
<sequence>MAEEGLPFPEGDHWTYPVGFEGKTETPVEDWNRKTHLLVSMRDDVVARFQKGYSEDPFFKSKYIDEIPNPNTVVTPSHFWKDPNGLLYFMDADWNSRLCVPKTEVNYVLNWIHDSPFESAHAGA</sequence>
<protein>
    <submittedName>
        <fullName evidence="1">Uncharacterized protein</fullName>
    </submittedName>
</protein>
<evidence type="ECO:0000313" key="2">
    <source>
        <dbReference type="Proteomes" id="UP000054270"/>
    </source>
</evidence>
<organism evidence="1 2">
    <name type="scientific">Hypholoma sublateritium (strain FD-334 SS-4)</name>
    <dbReference type="NCBI Taxonomy" id="945553"/>
    <lineage>
        <taxon>Eukaryota</taxon>
        <taxon>Fungi</taxon>
        <taxon>Dikarya</taxon>
        <taxon>Basidiomycota</taxon>
        <taxon>Agaricomycotina</taxon>
        <taxon>Agaricomycetes</taxon>
        <taxon>Agaricomycetidae</taxon>
        <taxon>Agaricales</taxon>
        <taxon>Agaricineae</taxon>
        <taxon>Strophariaceae</taxon>
        <taxon>Hypholoma</taxon>
    </lineage>
</organism>
<dbReference type="OrthoDB" id="2971978at2759"/>
<dbReference type="OMA" id="YENDITF"/>
<reference evidence="2" key="1">
    <citation type="submission" date="2014-04" db="EMBL/GenBank/DDBJ databases">
        <title>Evolutionary Origins and Diversification of the Mycorrhizal Mutualists.</title>
        <authorList>
            <consortium name="DOE Joint Genome Institute"/>
            <consortium name="Mycorrhizal Genomics Consortium"/>
            <person name="Kohler A."/>
            <person name="Kuo A."/>
            <person name="Nagy L.G."/>
            <person name="Floudas D."/>
            <person name="Copeland A."/>
            <person name="Barry K.W."/>
            <person name="Cichocki N."/>
            <person name="Veneault-Fourrey C."/>
            <person name="LaButti K."/>
            <person name="Lindquist E.A."/>
            <person name="Lipzen A."/>
            <person name="Lundell T."/>
            <person name="Morin E."/>
            <person name="Murat C."/>
            <person name="Riley R."/>
            <person name="Ohm R."/>
            <person name="Sun H."/>
            <person name="Tunlid A."/>
            <person name="Henrissat B."/>
            <person name="Grigoriev I.V."/>
            <person name="Hibbett D.S."/>
            <person name="Martin F."/>
        </authorList>
    </citation>
    <scope>NUCLEOTIDE SEQUENCE [LARGE SCALE GENOMIC DNA]</scope>
    <source>
        <strain evidence="2">FD-334 SS-4</strain>
    </source>
</reference>
<dbReference type="Proteomes" id="UP000054270">
    <property type="component" value="Unassembled WGS sequence"/>
</dbReference>
<proteinExistence type="predicted"/>
<dbReference type="AlphaFoldDB" id="A0A0D2L728"/>
<feature type="non-terminal residue" evidence="1">
    <location>
        <position position="124"/>
    </location>
</feature>
<keyword evidence="2" id="KW-1185">Reference proteome</keyword>
<dbReference type="EMBL" id="KN817546">
    <property type="protein sequence ID" value="KJA22877.1"/>
    <property type="molecule type" value="Genomic_DNA"/>
</dbReference>
<name>A0A0D2L728_HYPSF</name>